<dbReference type="GO" id="GO:0005829">
    <property type="term" value="C:cytosol"/>
    <property type="evidence" value="ECO:0007669"/>
    <property type="project" value="TreeGrafter"/>
</dbReference>
<gene>
    <name evidence="4" type="ORF">SPRG_13714</name>
</gene>
<dbReference type="InterPro" id="IPR001611">
    <property type="entry name" value="Leu-rich_rpt"/>
</dbReference>
<dbReference type="InterPro" id="IPR032675">
    <property type="entry name" value="LRR_dom_sf"/>
</dbReference>
<dbReference type="EMBL" id="KK583292">
    <property type="protein sequence ID" value="KDO21213.1"/>
    <property type="molecule type" value="Genomic_DNA"/>
</dbReference>
<dbReference type="SUPFAM" id="SSF52047">
    <property type="entry name" value="RNI-like"/>
    <property type="match status" value="2"/>
</dbReference>
<dbReference type="RefSeq" id="XP_012208047.1">
    <property type="nucleotide sequence ID" value="XM_012352657.1"/>
</dbReference>
<dbReference type="GO" id="GO:0006913">
    <property type="term" value="P:nucleocytoplasmic transport"/>
    <property type="evidence" value="ECO:0007669"/>
    <property type="project" value="TreeGrafter"/>
</dbReference>
<dbReference type="InterPro" id="IPR027038">
    <property type="entry name" value="RanGap"/>
</dbReference>
<keyword evidence="3" id="KW-0677">Repeat</keyword>
<dbReference type="OMA" id="HIHAVIE"/>
<dbReference type="KEGG" id="spar:SPRG_13714"/>
<evidence type="ECO:0000256" key="1">
    <source>
        <dbReference type="ARBA" id="ARBA00022468"/>
    </source>
</evidence>
<dbReference type="SMART" id="SM00368">
    <property type="entry name" value="LRR_RI"/>
    <property type="match status" value="11"/>
</dbReference>
<protein>
    <submittedName>
        <fullName evidence="4">Uncharacterized protein</fullName>
    </submittedName>
</protein>
<evidence type="ECO:0000313" key="5">
    <source>
        <dbReference type="Proteomes" id="UP000030745"/>
    </source>
</evidence>
<evidence type="ECO:0000256" key="2">
    <source>
        <dbReference type="ARBA" id="ARBA00022614"/>
    </source>
</evidence>
<dbReference type="PANTHER" id="PTHR24113:SF12">
    <property type="entry name" value="RAN GTPASE-ACTIVATING PROTEIN 1"/>
    <property type="match status" value="1"/>
</dbReference>
<dbReference type="PANTHER" id="PTHR24113">
    <property type="entry name" value="RAN GTPASE-ACTIVATING PROTEIN 1"/>
    <property type="match status" value="1"/>
</dbReference>
<dbReference type="GeneID" id="24135575"/>
<dbReference type="Pfam" id="PF13516">
    <property type="entry name" value="LRR_6"/>
    <property type="match status" value="10"/>
</dbReference>
<evidence type="ECO:0000256" key="3">
    <source>
        <dbReference type="ARBA" id="ARBA00022737"/>
    </source>
</evidence>
<dbReference type="OrthoDB" id="63324at2759"/>
<name>A0A067BSK5_SAPPC</name>
<dbReference type="GO" id="GO:0048471">
    <property type="term" value="C:perinuclear region of cytoplasm"/>
    <property type="evidence" value="ECO:0007669"/>
    <property type="project" value="TreeGrafter"/>
</dbReference>
<reference evidence="4 5" key="1">
    <citation type="journal article" date="2013" name="PLoS Genet.">
        <title>Distinctive expansion of potential virulence genes in the genome of the oomycete fish pathogen Saprolegnia parasitica.</title>
        <authorList>
            <person name="Jiang R.H."/>
            <person name="de Bruijn I."/>
            <person name="Haas B.J."/>
            <person name="Belmonte R."/>
            <person name="Lobach L."/>
            <person name="Christie J."/>
            <person name="van den Ackerveken G."/>
            <person name="Bottin A."/>
            <person name="Bulone V."/>
            <person name="Diaz-Moreno S.M."/>
            <person name="Dumas B."/>
            <person name="Fan L."/>
            <person name="Gaulin E."/>
            <person name="Govers F."/>
            <person name="Grenville-Briggs L.J."/>
            <person name="Horner N.R."/>
            <person name="Levin J.Z."/>
            <person name="Mammella M."/>
            <person name="Meijer H.J."/>
            <person name="Morris P."/>
            <person name="Nusbaum C."/>
            <person name="Oome S."/>
            <person name="Phillips A.J."/>
            <person name="van Rooyen D."/>
            <person name="Rzeszutek E."/>
            <person name="Saraiva M."/>
            <person name="Secombes C.J."/>
            <person name="Seidl M.F."/>
            <person name="Snel B."/>
            <person name="Stassen J.H."/>
            <person name="Sykes S."/>
            <person name="Tripathy S."/>
            <person name="van den Berg H."/>
            <person name="Vega-Arreguin J.C."/>
            <person name="Wawra S."/>
            <person name="Young S.K."/>
            <person name="Zeng Q."/>
            <person name="Dieguez-Uribeondo J."/>
            <person name="Russ C."/>
            <person name="Tyler B.M."/>
            <person name="van West P."/>
        </authorList>
    </citation>
    <scope>NUCLEOTIDE SEQUENCE [LARGE SCALE GENOMIC DNA]</scope>
    <source>
        <strain evidence="4 5">CBS 223.65</strain>
    </source>
</reference>
<keyword evidence="5" id="KW-1185">Reference proteome</keyword>
<evidence type="ECO:0000313" key="4">
    <source>
        <dbReference type="EMBL" id="KDO21213.1"/>
    </source>
</evidence>
<proteinExistence type="predicted"/>
<dbReference type="GO" id="GO:0031267">
    <property type="term" value="F:small GTPase binding"/>
    <property type="evidence" value="ECO:0007669"/>
    <property type="project" value="TreeGrafter"/>
</dbReference>
<dbReference type="Gene3D" id="3.80.10.10">
    <property type="entry name" value="Ribonuclease Inhibitor"/>
    <property type="match status" value="5"/>
</dbReference>
<organism evidence="4 5">
    <name type="scientific">Saprolegnia parasitica (strain CBS 223.65)</name>
    <dbReference type="NCBI Taxonomy" id="695850"/>
    <lineage>
        <taxon>Eukaryota</taxon>
        <taxon>Sar</taxon>
        <taxon>Stramenopiles</taxon>
        <taxon>Oomycota</taxon>
        <taxon>Saprolegniomycetes</taxon>
        <taxon>Saprolegniales</taxon>
        <taxon>Saprolegniaceae</taxon>
        <taxon>Saprolegnia</taxon>
    </lineage>
</organism>
<keyword evidence="1" id="KW-0343">GTPase activation</keyword>
<sequence length="622" mass="66710">MGAIPQERLSESTCRKRLRELVKETLHDLPEAPSSIETLDLSDCHLTDHYAGHIHAVIELNAKVLQSIDLSFNGFASGLVEAFDNYPELPSLTKLNLSSNAINDTAADHVNKLVLRCPKLASIDLSLNRLGKGCARALVQAKLLVSLDLSSSHLSDAGCDVLCQSLLVRKSSLQILSLAMNQLTDSSALALANVLVNDATCALRTLILSGNLIQDHGASAIAFSMDRNACIQELFLDANQIGNDGLASFLNILRSRPTRTYAALCLDGNPADAALLRDVDHQRQASMLLSQLPRDLGVRDRLELSGPIVSTYLGSVICDHMCQACVDILRSYRHLVHVDLSKNAIGNHGAYDIALYVAMNPKLTTLNLGFNKIEDAGAVGLAQALLVNSTLTSLQIESNLLGDAGVRSLYVASFDNKRSALTSICVDANMHGIEGNRTITAIADAKKLALSLAEATPLVLDLSGHYLQRFGANVVCDTLRSHCQVLNLCRNALGDDGAAAIATLLLRHTALTKVDLSCNGIGDKGALALAEALPQNKTLIALNLRAAYGDAASWRDAHISEAGMLALSRALSENVGLQVVDLRDHCANKHVVASWVQLLQKNATLSKLNGLTPTVFLSRYHI</sequence>
<keyword evidence="2" id="KW-0433">Leucine-rich repeat</keyword>
<dbReference type="Proteomes" id="UP000030745">
    <property type="component" value="Unassembled WGS sequence"/>
</dbReference>
<dbReference type="VEuPathDB" id="FungiDB:SPRG_13714"/>
<dbReference type="GO" id="GO:0005634">
    <property type="term" value="C:nucleus"/>
    <property type="evidence" value="ECO:0007669"/>
    <property type="project" value="TreeGrafter"/>
</dbReference>
<dbReference type="GO" id="GO:0005096">
    <property type="term" value="F:GTPase activator activity"/>
    <property type="evidence" value="ECO:0007669"/>
    <property type="project" value="UniProtKB-KW"/>
</dbReference>
<accession>A0A067BSK5</accession>
<dbReference type="AlphaFoldDB" id="A0A067BSK5"/>